<dbReference type="RefSeq" id="WP_008503835.1">
    <property type="nucleotide sequence ID" value="NZ_CM001403.1"/>
</dbReference>
<name>H1YDV8_9SPHI</name>
<keyword evidence="5" id="KW-0998">Cell outer membrane</keyword>
<evidence type="ECO:0000256" key="3">
    <source>
        <dbReference type="ARBA" id="ARBA00022729"/>
    </source>
</evidence>
<feature type="domain" description="RagB/SusD" evidence="6">
    <location>
        <begin position="354"/>
        <end position="471"/>
    </location>
</feature>
<evidence type="ECO:0000259" key="7">
    <source>
        <dbReference type="Pfam" id="PF14322"/>
    </source>
</evidence>
<dbReference type="InterPro" id="IPR033985">
    <property type="entry name" value="SusD-like_N"/>
</dbReference>
<dbReference type="Proteomes" id="UP000002774">
    <property type="component" value="Chromosome"/>
</dbReference>
<evidence type="ECO:0000256" key="5">
    <source>
        <dbReference type="ARBA" id="ARBA00023237"/>
    </source>
</evidence>
<dbReference type="Pfam" id="PF07980">
    <property type="entry name" value="SusD_RagB"/>
    <property type="match status" value="1"/>
</dbReference>
<dbReference type="EMBL" id="CM001403">
    <property type="protein sequence ID" value="EHQ24298.1"/>
    <property type="molecule type" value="Genomic_DNA"/>
</dbReference>
<proteinExistence type="inferred from homology"/>
<evidence type="ECO:0000256" key="4">
    <source>
        <dbReference type="ARBA" id="ARBA00023136"/>
    </source>
</evidence>
<gene>
    <name evidence="8" type="ORF">Mucpa_0095</name>
</gene>
<evidence type="ECO:0000256" key="1">
    <source>
        <dbReference type="ARBA" id="ARBA00004442"/>
    </source>
</evidence>
<keyword evidence="4" id="KW-0472">Membrane</keyword>
<sequence>MKSKITFHIPFSVLRLPGTSRAALLCVLFLLVLNSCKDNWLDVKPKKSLVVLSTLTDLQSLLDNSAVMNGNQNGVSPSMGEISADNYYLAYSDWQSAVEIERNCYLWSKQIFNGNTSLDWNRAYQAVYYANTALEDLEKITQDNSNQADWNNIKGSALFYRAYSFYALAEIFAPHYKAATAGSDLGIPLRMTSDLNEVSARATVQQTFDQVIADLKQAENMLPVTPLYKTRPSKTAVDALLARVYLSMGDYDNSLKYADSALGLYNSLMDYNTLSLTAAYPMARFNAEVIFQSILNSSSIWSSRHKVDPALYASYNASDLRQVLFFKTNTDGTKFFKGSYNAGTLFFCGLATDELYLVRAESRARKKDVNGALADLNFLLKSRFRTGTFVPVTAVDADDALTKILAERRKELIFRGLRWTDLRRLNEDSRFAMTLTRSLNGTAYTLSPLDPRYTLPIPDDVIAANPSIIQNQR</sequence>
<evidence type="ECO:0000313" key="9">
    <source>
        <dbReference type="Proteomes" id="UP000002774"/>
    </source>
</evidence>
<evidence type="ECO:0000259" key="6">
    <source>
        <dbReference type="Pfam" id="PF07980"/>
    </source>
</evidence>
<protein>
    <recommendedName>
        <fullName evidence="10">RagB/SusD domain-containing protein</fullName>
    </recommendedName>
</protein>
<dbReference type="STRING" id="714943.Mucpa_0095"/>
<dbReference type="GO" id="GO:0009279">
    <property type="term" value="C:cell outer membrane"/>
    <property type="evidence" value="ECO:0007669"/>
    <property type="project" value="UniProtKB-SubCell"/>
</dbReference>
<evidence type="ECO:0000256" key="2">
    <source>
        <dbReference type="ARBA" id="ARBA00006275"/>
    </source>
</evidence>
<keyword evidence="9" id="KW-1185">Reference proteome</keyword>
<dbReference type="InterPro" id="IPR012944">
    <property type="entry name" value="SusD_RagB_dom"/>
</dbReference>
<dbReference type="InterPro" id="IPR011990">
    <property type="entry name" value="TPR-like_helical_dom_sf"/>
</dbReference>
<dbReference type="HOGENOM" id="CLU_015553_3_0_10"/>
<feature type="domain" description="SusD-like N-terminal" evidence="7">
    <location>
        <begin position="39"/>
        <end position="246"/>
    </location>
</feature>
<dbReference type="SUPFAM" id="SSF48452">
    <property type="entry name" value="TPR-like"/>
    <property type="match status" value="1"/>
</dbReference>
<dbReference type="AlphaFoldDB" id="H1YDV8"/>
<reference evidence="8" key="1">
    <citation type="submission" date="2011-09" db="EMBL/GenBank/DDBJ databases">
        <title>The permanent draft genome of Mucilaginibacter paludis DSM 18603.</title>
        <authorList>
            <consortium name="US DOE Joint Genome Institute (JGI-PGF)"/>
            <person name="Lucas S."/>
            <person name="Han J."/>
            <person name="Lapidus A."/>
            <person name="Bruce D."/>
            <person name="Goodwin L."/>
            <person name="Pitluck S."/>
            <person name="Peters L."/>
            <person name="Kyrpides N."/>
            <person name="Mavromatis K."/>
            <person name="Ivanova N."/>
            <person name="Mikhailova N."/>
            <person name="Held B."/>
            <person name="Detter J.C."/>
            <person name="Tapia R."/>
            <person name="Han C."/>
            <person name="Land M."/>
            <person name="Hauser L."/>
            <person name="Markowitz V."/>
            <person name="Cheng J.-F."/>
            <person name="Hugenholtz P."/>
            <person name="Woyke T."/>
            <person name="Wu D."/>
            <person name="Tindall B."/>
            <person name="Brambilla E."/>
            <person name="Klenk H.-P."/>
            <person name="Eisen J.A."/>
        </authorList>
    </citation>
    <scope>NUCLEOTIDE SEQUENCE [LARGE SCALE GENOMIC DNA]</scope>
    <source>
        <strain evidence="8">DSM 18603</strain>
    </source>
</reference>
<comment type="similarity">
    <text evidence="2">Belongs to the SusD family.</text>
</comment>
<organism evidence="8 9">
    <name type="scientific">Mucilaginibacter paludis DSM 18603</name>
    <dbReference type="NCBI Taxonomy" id="714943"/>
    <lineage>
        <taxon>Bacteria</taxon>
        <taxon>Pseudomonadati</taxon>
        <taxon>Bacteroidota</taxon>
        <taxon>Sphingobacteriia</taxon>
        <taxon>Sphingobacteriales</taxon>
        <taxon>Sphingobacteriaceae</taxon>
        <taxon>Mucilaginibacter</taxon>
    </lineage>
</organism>
<dbReference type="Gene3D" id="1.25.40.390">
    <property type="match status" value="1"/>
</dbReference>
<accession>H1YDV8</accession>
<dbReference type="Pfam" id="PF14322">
    <property type="entry name" value="SusD-like_3"/>
    <property type="match status" value="1"/>
</dbReference>
<keyword evidence="3" id="KW-0732">Signal</keyword>
<evidence type="ECO:0008006" key="10">
    <source>
        <dbReference type="Google" id="ProtNLM"/>
    </source>
</evidence>
<evidence type="ECO:0000313" key="8">
    <source>
        <dbReference type="EMBL" id="EHQ24298.1"/>
    </source>
</evidence>
<comment type="subcellular location">
    <subcellularLocation>
        <location evidence="1">Cell outer membrane</location>
    </subcellularLocation>
</comment>
<dbReference type="eggNOG" id="COG1834">
    <property type="taxonomic scope" value="Bacteria"/>
</dbReference>